<sequence>MGKLSNLRSLTSFFVGNERGFLLAELGGMRLREDLEMKNLGRVKSVKDAMEANMSSKRLKELRLSWDRNEETKLGEKAEEILEVLQPDIQQLVSLTVTGYTGGRFPRWLFSGSLKKLQIERCKELKGFHESLESMTGLHSLRLCDLPNNQLLKRLERLEIYACPALEELICHSSTVLPLCEIRVDGRLSYFRQG</sequence>
<name>A0A0L9THZ1_PHAAN</name>
<organism evidence="2 3">
    <name type="scientific">Phaseolus angularis</name>
    <name type="common">Azuki bean</name>
    <name type="synonym">Vigna angularis</name>
    <dbReference type="NCBI Taxonomy" id="3914"/>
    <lineage>
        <taxon>Eukaryota</taxon>
        <taxon>Viridiplantae</taxon>
        <taxon>Streptophyta</taxon>
        <taxon>Embryophyta</taxon>
        <taxon>Tracheophyta</taxon>
        <taxon>Spermatophyta</taxon>
        <taxon>Magnoliopsida</taxon>
        <taxon>eudicotyledons</taxon>
        <taxon>Gunneridae</taxon>
        <taxon>Pentapetalae</taxon>
        <taxon>rosids</taxon>
        <taxon>fabids</taxon>
        <taxon>Fabales</taxon>
        <taxon>Fabaceae</taxon>
        <taxon>Papilionoideae</taxon>
        <taxon>50 kb inversion clade</taxon>
        <taxon>NPAAA clade</taxon>
        <taxon>indigoferoid/millettioid clade</taxon>
        <taxon>Phaseoleae</taxon>
        <taxon>Vigna</taxon>
    </lineage>
</organism>
<feature type="domain" description="R13L1/DRL21-like LRR repeat region" evidence="1">
    <location>
        <begin position="23"/>
        <end position="144"/>
    </location>
</feature>
<dbReference type="OrthoDB" id="1436568at2759"/>
<dbReference type="AlphaFoldDB" id="A0A0L9THZ1"/>
<dbReference type="PANTHER" id="PTHR47186:SF22">
    <property type="entry name" value="OS11G0589401 PROTEIN"/>
    <property type="match status" value="1"/>
</dbReference>
<dbReference type="STRING" id="3914.A0A0L9THZ1"/>
<dbReference type="InterPro" id="IPR032675">
    <property type="entry name" value="LRR_dom_sf"/>
</dbReference>
<dbReference type="SUPFAM" id="SSF52047">
    <property type="entry name" value="RNI-like"/>
    <property type="match status" value="1"/>
</dbReference>
<accession>A0A0L9THZ1</accession>
<dbReference type="Gramene" id="KOM30037">
    <property type="protein sequence ID" value="KOM30037"/>
    <property type="gene ID" value="LR48_Vigan846s000100"/>
</dbReference>
<protein>
    <recommendedName>
        <fullName evidence="1">R13L1/DRL21-like LRR repeat region domain-containing protein</fullName>
    </recommendedName>
</protein>
<dbReference type="Gene3D" id="3.80.10.10">
    <property type="entry name" value="Ribonuclease Inhibitor"/>
    <property type="match status" value="1"/>
</dbReference>
<evidence type="ECO:0000313" key="2">
    <source>
        <dbReference type="EMBL" id="KOM30037.1"/>
    </source>
</evidence>
<dbReference type="EMBL" id="KQ258560">
    <property type="protein sequence ID" value="KOM30037.1"/>
    <property type="molecule type" value="Genomic_DNA"/>
</dbReference>
<dbReference type="Pfam" id="PF25019">
    <property type="entry name" value="LRR_R13L1-DRL21"/>
    <property type="match status" value="1"/>
</dbReference>
<dbReference type="PANTHER" id="PTHR47186">
    <property type="entry name" value="LEUCINE-RICH REPEAT-CONTAINING PROTEIN 57"/>
    <property type="match status" value="1"/>
</dbReference>
<dbReference type="InterPro" id="IPR056789">
    <property type="entry name" value="LRR_R13L1-DRL21"/>
</dbReference>
<reference evidence="3" key="1">
    <citation type="journal article" date="2015" name="Proc. Natl. Acad. Sci. U.S.A.">
        <title>Genome sequencing of adzuki bean (Vigna angularis) provides insight into high starch and low fat accumulation and domestication.</title>
        <authorList>
            <person name="Yang K."/>
            <person name="Tian Z."/>
            <person name="Chen C."/>
            <person name="Luo L."/>
            <person name="Zhao B."/>
            <person name="Wang Z."/>
            <person name="Yu L."/>
            <person name="Li Y."/>
            <person name="Sun Y."/>
            <person name="Li W."/>
            <person name="Chen Y."/>
            <person name="Li Y."/>
            <person name="Zhang Y."/>
            <person name="Ai D."/>
            <person name="Zhao J."/>
            <person name="Shang C."/>
            <person name="Ma Y."/>
            <person name="Wu B."/>
            <person name="Wang M."/>
            <person name="Gao L."/>
            <person name="Sun D."/>
            <person name="Zhang P."/>
            <person name="Guo F."/>
            <person name="Wang W."/>
            <person name="Li Y."/>
            <person name="Wang J."/>
            <person name="Varshney R.K."/>
            <person name="Wang J."/>
            <person name="Ling H.Q."/>
            <person name="Wan P."/>
        </authorList>
    </citation>
    <scope>NUCLEOTIDE SEQUENCE</scope>
    <source>
        <strain evidence="3">cv. Jingnong 6</strain>
    </source>
</reference>
<evidence type="ECO:0000313" key="3">
    <source>
        <dbReference type="Proteomes" id="UP000053144"/>
    </source>
</evidence>
<dbReference type="Proteomes" id="UP000053144">
    <property type="component" value="Unassembled WGS sequence"/>
</dbReference>
<proteinExistence type="predicted"/>
<evidence type="ECO:0000259" key="1">
    <source>
        <dbReference type="Pfam" id="PF25019"/>
    </source>
</evidence>
<gene>
    <name evidence="2" type="ORF">LR48_Vigan846s000100</name>
</gene>